<dbReference type="PANTHER" id="PTHR10285">
    <property type="entry name" value="URIDINE KINASE"/>
    <property type="match status" value="1"/>
</dbReference>
<gene>
    <name evidence="1" type="primary">YFH7</name>
    <name evidence="1" type="ORF">FIM1_4741</name>
</gene>
<reference evidence="1 2" key="2">
    <citation type="submission" date="2019-11" db="EMBL/GenBank/DDBJ databases">
        <authorList>
            <person name="Lu H."/>
        </authorList>
    </citation>
    <scope>NUCLEOTIDE SEQUENCE [LARGE SCALE GENOMIC DNA]</scope>
    <source>
        <strain evidence="1 2">FIM1</strain>
    </source>
</reference>
<dbReference type="Gene3D" id="3.40.50.300">
    <property type="entry name" value="P-loop containing nucleotide triphosphate hydrolases"/>
    <property type="match status" value="1"/>
</dbReference>
<sequence>MENVHSLADQALDLLHQNIDKNYRVLIGIVGAPGSGKSTIAERLQDEINERYYEYLRNHDITETHVKELKEDIHLVDDLAEADAKTREEIDHGFYSHVEDTSFKPVKISNVDGSITVIGRGGKDNAFKIRTRHNISTLTVTKPAIAQTVVMDGFHLSRKHLDCFRDPEMAHRRRGSPPTFDSNNFLELCRVLCKTCTLHDDNNSSSSEKISRTSPVKDDLFAKVTSSFVNVPEVVFPGFDHALKDPTPEQHSVPNYTRIVIIEGLYLLLDQENWSHIYENIASTDAYLFWNIVTDEEVIEQRVAKRHVKAGICSTIEEGIERFRSNDLLNGRLIQSKSLRDKIPDKQNHIIDIRND</sequence>
<keyword evidence="2" id="KW-1185">Reference proteome</keyword>
<dbReference type="EMBL" id="CP015061">
    <property type="protein sequence ID" value="QGN18413.1"/>
    <property type="molecule type" value="Genomic_DNA"/>
</dbReference>
<name>A0ABX6F827_KLUMA</name>
<dbReference type="InterPro" id="IPR027417">
    <property type="entry name" value="P-loop_NTPase"/>
</dbReference>
<protein>
    <submittedName>
        <fullName evidence="1">YFR007W</fullName>
    </submittedName>
</protein>
<dbReference type="SUPFAM" id="SSF52540">
    <property type="entry name" value="P-loop containing nucleoside triphosphate hydrolases"/>
    <property type="match status" value="2"/>
</dbReference>
<evidence type="ECO:0000313" key="2">
    <source>
        <dbReference type="Proteomes" id="UP000422736"/>
    </source>
</evidence>
<organism evidence="1 2">
    <name type="scientific">Kluyveromyces marxianus</name>
    <name type="common">Yeast</name>
    <name type="synonym">Candida kefyr</name>
    <dbReference type="NCBI Taxonomy" id="4911"/>
    <lineage>
        <taxon>Eukaryota</taxon>
        <taxon>Fungi</taxon>
        <taxon>Dikarya</taxon>
        <taxon>Ascomycota</taxon>
        <taxon>Saccharomycotina</taxon>
        <taxon>Saccharomycetes</taxon>
        <taxon>Saccharomycetales</taxon>
        <taxon>Saccharomycetaceae</taxon>
        <taxon>Kluyveromyces</taxon>
    </lineage>
</organism>
<accession>A0ABX6F827</accession>
<dbReference type="Proteomes" id="UP000422736">
    <property type="component" value="Chromosome 7"/>
</dbReference>
<evidence type="ECO:0000313" key="1">
    <source>
        <dbReference type="EMBL" id="QGN18413.1"/>
    </source>
</evidence>
<proteinExistence type="predicted"/>
<reference evidence="1 2" key="1">
    <citation type="submission" date="2016-03" db="EMBL/GenBank/DDBJ databases">
        <title>How can Kluyveromyces marxianus grow so fast - potential evolutionary course in Saccharomyces Complex revealed by comparative genomics.</title>
        <authorList>
            <person name="Mo W."/>
            <person name="Lu W."/>
            <person name="Yang X."/>
            <person name="Qi J."/>
            <person name="Lv H."/>
        </authorList>
    </citation>
    <scope>NUCLEOTIDE SEQUENCE [LARGE SCALE GENOMIC DNA]</scope>
    <source>
        <strain evidence="1 2">FIM1</strain>
    </source>
</reference>